<keyword evidence="2" id="KW-1133">Transmembrane helix</keyword>
<organism evidence="3 4">
    <name type="scientific">Enorma massiliensis</name>
    <dbReference type="NCBI Taxonomy" id="1472761"/>
    <lineage>
        <taxon>Bacteria</taxon>
        <taxon>Bacillati</taxon>
        <taxon>Actinomycetota</taxon>
        <taxon>Coriobacteriia</taxon>
        <taxon>Coriobacteriales</taxon>
        <taxon>Coriobacteriaceae</taxon>
        <taxon>Enorma</taxon>
    </lineage>
</organism>
<evidence type="ECO:0008006" key="5">
    <source>
        <dbReference type="Google" id="ProtNLM"/>
    </source>
</evidence>
<accession>A0A1Y3U5I1</accession>
<comment type="caution">
    <text evidence="3">The sequence shown here is derived from an EMBL/GenBank/DDBJ whole genome shotgun (WGS) entry which is preliminary data.</text>
</comment>
<keyword evidence="4" id="KW-1185">Reference proteome</keyword>
<proteinExistence type="predicted"/>
<evidence type="ECO:0000256" key="1">
    <source>
        <dbReference type="SAM" id="MobiDB-lite"/>
    </source>
</evidence>
<gene>
    <name evidence="3" type="ORF">B5G21_07845</name>
</gene>
<name>A0A1Y3U5I1_9ACTN</name>
<dbReference type="STRING" id="1118060.GCA_000311845_01942"/>
<dbReference type="EMBL" id="NFHO01000008">
    <property type="protein sequence ID" value="OUN42367.1"/>
    <property type="molecule type" value="Genomic_DNA"/>
</dbReference>
<reference evidence="4" key="1">
    <citation type="submission" date="2017-04" db="EMBL/GenBank/DDBJ databases">
        <title>Function of individual gut microbiota members based on whole genome sequencing of pure cultures obtained from chicken caecum.</title>
        <authorList>
            <person name="Medvecky M."/>
            <person name="Cejkova D."/>
            <person name="Polansky O."/>
            <person name="Karasova D."/>
            <person name="Kubasova T."/>
            <person name="Cizek A."/>
            <person name="Rychlik I."/>
        </authorList>
    </citation>
    <scope>NUCLEOTIDE SEQUENCE [LARGE SCALE GENOMIC DNA]</scope>
    <source>
        <strain evidence="4">An70</strain>
    </source>
</reference>
<protein>
    <recommendedName>
        <fullName evidence="5">Septum formation initiator</fullName>
    </recommendedName>
</protein>
<sequence>MRYAADNRVVQTIYAITTGPWRFAFYGVVAAAIALSVYFPVRDLYAAYRTGDILERQLAVRESYNKTLETEVNKLLSTEGIEDAARRNLGLVMPGEHAVEVIGLEDEADGSSSDGASGDSYGSADASDASADQSGDASGGESDASSAQDAASTDSGASGSATGAPSDPNTSAEVEAAEQAVANDAPWYIKVLDAFFFYQGVEGQTVSSTGD</sequence>
<dbReference type="AlphaFoldDB" id="A0A1Y3U5I1"/>
<feature type="region of interest" description="Disordered" evidence="1">
    <location>
        <begin position="106"/>
        <end position="175"/>
    </location>
</feature>
<evidence type="ECO:0000256" key="2">
    <source>
        <dbReference type="SAM" id="Phobius"/>
    </source>
</evidence>
<evidence type="ECO:0000313" key="4">
    <source>
        <dbReference type="Proteomes" id="UP000196560"/>
    </source>
</evidence>
<feature type="transmembrane region" description="Helical" evidence="2">
    <location>
        <begin position="23"/>
        <end position="41"/>
    </location>
</feature>
<keyword evidence="2" id="KW-0812">Transmembrane</keyword>
<keyword evidence="2" id="KW-0472">Membrane</keyword>
<dbReference type="eggNOG" id="COG2919">
    <property type="taxonomic scope" value="Bacteria"/>
</dbReference>
<evidence type="ECO:0000313" key="3">
    <source>
        <dbReference type="EMBL" id="OUN42367.1"/>
    </source>
</evidence>
<dbReference type="Proteomes" id="UP000196560">
    <property type="component" value="Unassembled WGS sequence"/>
</dbReference>
<feature type="compositionally biased region" description="Low complexity" evidence="1">
    <location>
        <begin position="110"/>
        <end position="175"/>
    </location>
</feature>